<reference evidence="2 3" key="1">
    <citation type="submission" date="2018-05" db="EMBL/GenBank/DDBJ databases">
        <title>Amnibacterium sp. M8JJ-5, whole genome shotgun sequence.</title>
        <authorList>
            <person name="Tuo L."/>
        </authorList>
    </citation>
    <scope>NUCLEOTIDE SEQUENCE [LARGE SCALE GENOMIC DNA]</scope>
    <source>
        <strain evidence="2 3">M8JJ-5</strain>
    </source>
</reference>
<feature type="transmembrane region" description="Helical" evidence="1">
    <location>
        <begin position="6"/>
        <end position="31"/>
    </location>
</feature>
<evidence type="ECO:0000256" key="1">
    <source>
        <dbReference type="SAM" id="Phobius"/>
    </source>
</evidence>
<feature type="transmembrane region" description="Helical" evidence="1">
    <location>
        <begin position="106"/>
        <end position="127"/>
    </location>
</feature>
<feature type="transmembrane region" description="Helical" evidence="1">
    <location>
        <begin position="133"/>
        <end position="157"/>
    </location>
</feature>
<evidence type="ECO:0000313" key="2">
    <source>
        <dbReference type="EMBL" id="PVZ95323.1"/>
    </source>
</evidence>
<feature type="transmembrane region" description="Helical" evidence="1">
    <location>
        <begin position="70"/>
        <end position="94"/>
    </location>
</feature>
<dbReference type="RefSeq" id="WP_116755060.1">
    <property type="nucleotide sequence ID" value="NZ_JBHUEX010000001.1"/>
</dbReference>
<keyword evidence="1" id="KW-0472">Membrane</keyword>
<proteinExistence type="predicted"/>
<organism evidence="2 3">
    <name type="scientific">Amnibacterium flavum</name>
    <dbReference type="NCBI Taxonomy" id="2173173"/>
    <lineage>
        <taxon>Bacteria</taxon>
        <taxon>Bacillati</taxon>
        <taxon>Actinomycetota</taxon>
        <taxon>Actinomycetes</taxon>
        <taxon>Micrococcales</taxon>
        <taxon>Microbacteriaceae</taxon>
        <taxon>Amnibacterium</taxon>
    </lineage>
</organism>
<comment type="caution">
    <text evidence="2">The sequence shown here is derived from an EMBL/GenBank/DDBJ whole genome shotgun (WGS) entry which is preliminary data.</text>
</comment>
<dbReference type="AlphaFoldDB" id="A0A2V1HRU9"/>
<protein>
    <recommendedName>
        <fullName evidence="4">Modulator of FtsH protease</fullName>
    </recommendedName>
</protein>
<dbReference type="Proteomes" id="UP000244893">
    <property type="component" value="Unassembled WGS sequence"/>
</dbReference>
<name>A0A2V1HRU9_9MICO</name>
<keyword evidence="1" id="KW-0812">Transmembrane</keyword>
<dbReference type="EMBL" id="QEOP01000001">
    <property type="protein sequence ID" value="PVZ95323.1"/>
    <property type="molecule type" value="Genomic_DNA"/>
</dbReference>
<gene>
    <name evidence="2" type="ORF">DDQ50_02030</name>
</gene>
<feature type="transmembrane region" description="Helical" evidence="1">
    <location>
        <begin position="43"/>
        <end position="64"/>
    </location>
</feature>
<keyword evidence="3" id="KW-1185">Reference proteome</keyword>
<accession>A0A2V1HRU9</accession>
<keyword evidence="1" id="KW-1133">Transmembrane helix</keyword>
<evidence type="ECO:0000313" key="3">
    <source>
        <dbReference type="Proteomes" id="UP000244893"/>
    </source>
</evidence>
<sequence>MIEDWSDFFVATVGAAAALAGLIIVAMTVNIQTILKSPSMPSRAGATIGSLVLLVVVGAASLIPSITGEWLGVAALVAVAGQAVFAGRSAYMLFRHDRLAPRGLNGVKAVLAVVEIVPFIIGGVLLVTGATSAGMVAVAIGFLLVFVLAAINAWVLLVEVLR</sequence>
<evidence type="ECO:0008006" key="4">
    <source>
        <dbReference type="Google" id="ProtNLM"/>
    </source>
</evidence>
<dbReference type="OrthoDB" id="5114046at2"/>